<dbReference type="EMBL" id="HBNS01003633">
    <property type="protein sequence ID" value="CAE4583907.1"/>
    <property type="molecule type" value="Transcribed_RNA"/>
</dbReference>
<proteinExistence type="predicted"/>
<feature type="compositionally biased region" description="Low complexity" evidence="1">
    <location>
        <begin position="77"/>
        <end position="95"/>
    </location>
</feature>
<dbReference type="AlphaFoldDB" id="A0A7S4V930"/>
<protein>
    <submittedName>
        <fullName evidence="2">Uncharacterized protein</fullName>
    </submittedName>
</protein>
<feature type="region of interest" description="Disordered" evidence="1">
    <location>
        <begin position="176"/>
        <end position="200"/>
    </location>
</feature>
<gene>
    <name evidence="2" type="ORF">DBRI00130_LOCUS2946</name>
</gene>
<evidence type="ECO:0000256" key="1">
    <source>
        <dbReference type="SAM" id="MobiDB-lite"/>
    </source>
</evidence>
<reference evidence="2" key="1">
    <citation type="submission" date="2021-01" db="EMBL/GenBank/DDBJ databases">
        <authorList>
            <person name="Corre E."/>
            <person name="Pelletier E."/>
            <person name="Niang G."/>
            <person name="Scheremetjew M."/>
            <person name="Finn R."/>
            <person name="Kale V."/>
            <person name="Holt S."/>
            <person name="Cochrane G."/>
            <person name="Meng A."/>
            <person name="Brown T."/>
            <person name="Cohen L."/>
        </authorList>
    </citation>
    <scope>NUCLEOTIDE SEQUENCE</scope>
    <source>
        <strain evidence="2">GSO104</strain>
    </source>
</reference>
<sequence>MEAAAPVLMMIGFDDNGPQANLIPASQVCITSFCIPPTSPEPSPEMPLLPPAAPKREWEAAAPQLPKPQPLHKRTPSSVSSISIQSSSDSSLPSILKNKLRPPLKPSRRFFPDNLEDAELSFLPSPTAEQAPHQKHSTTLSDPLLDKLTDLDKPRPLKLHKRSVSFPTELTPTFSSLSPKHTWSEAPKRAMSPPPPEPFDPALTSIMDTKRIRKHRNLYSMPLITPRTNMFLAMEIPPLRAKDVNASVPVIYDARCCREWRSSNRSRDGSRSKSRSDGGSCADSKCSRGYESAGRQRQKRKQRGRSKKHHRHHSLDSGRISPHFKLAMAMRDGLISPPQSPGVVTDVHMMRASGSSDWEEEGTEVYDREMPRRSVEEDDKSIHSKTENTHTKPIRKETHIAPVHTQNEHFEKHSYHHLSPITDTERSDEESPKHFTFRSAKTRFFQERKLTQKLFPLLQKTRSGRKKARVLLRRMYVKGHDGKNSMLSPTTVDTHESTHESTSCVNGLNVGEGGCNCVVM</sequence>
<feature type="compositionally biased region" description="Basic and acidic residues" evidence="1">
    <location>
        <begin position="365"/>
        <end position="389"/>
    </location>
</feature>
<feature type="compositionally biased region" description="Basic residues" evidence="1">
    <location>
        <begin position="98"/>
        <end position="108"/>
    </location>
</feature>
<feature type="compositionally biased region" description="Basic and acidic residues" evidence="1">
    <location>
        <begin position="262"/>
        <end position="276"/>
    </location>
</feature>
<evidence type="ECO:0000313" key="2">
    <source>
        <dbReference type="EMBL" id="CAE4583907.1"/>
    </source>
</evidence>
<feature type="region of interest" description="Disordered" evidence="1">
    <location>
        <begin position="126"/>
        <end position="146"/>
    </location>
</feature>
<feature type="region of interest" description="Disordered" evidence="1">
    <location>
        <begin position="262"/>
        <end position="322"/>
    </location>
</feature>
<accession>A0A7S4V930</accession>
<feature type="region of interest" description="Disordered" evidence="1">
    <location>
        <begin position="39"/>
        <end position="111"/>
    </location>
</feature>
<organism evidence="2">
    <name type="scientific">Ditylum brightwellii</name>
    <dbReference type="NCBI Taxonomy" id="49249"/>
    <lineage>
        <taxon>Eukaryota</taxon>
        <taxon>Sar</taxon>
        <taxon>Stramenopiles</taxon>
        <taxon>Ochrophyta</taxon>
        <taxon>Bacillariophyta</taxon>
        <taxon>Mediophyceae</taxon>
        <taxon>Lithodesmiophycidae</taxon>
        <taxon>Lithodesmiales</taxon>
        <taxon>Lithodesmiaceae</taxon>
        <taxon>Ditylum</taxon>
    </lineage>
</organism>
<name>A0A7S4V930_9STRA</name>
<feature type="compositionally biased region" description="Basic residues" evidence="1">
    <location>
        <begin position="296"/>
        <end position="313"/>
    </location>
</feature>
<feature type="compositionally biased region" description="Pro residues" evidence="1">
    <location>
        <begin position="39"/>
        <end position="53"/>
    </location>
</feature>
<feature type="region of interest" description="Disordered" evidence="1">
    <location>
        <begin position="353"/>
        <end position="389"/>
    </location>
</feature>